<dbReference type="EMBL" id="JARYMX010000005">
    <property type="protein sequence ID" value="KAJ9546332.1"/>
    <property type="molecule type" value="Genomic_DNA"/>
</dbReference>
<evidence type="ECO:0000313" key="2">
    <source>
        <dbReference type="EMBL" id="KAJ9546332.1"/>
    </source>
</evidence>
<dbReference type="Proteomes" id="UP001172457">
    <property type="component" value="Chromosome 5"/>
</dbReference>
<accession>A0AA38W4I5</accession>
<dbReference type="Gene3D" id="3.30.420.10">
    <property type="entry name" value="Ribonuclease H-like superfamily/Ribonuclease H"/>
    <property type="match status" value="1"/>
</dbReference>
<feature type="domain" description="Integrase catalytic" evidence="1">
    <location>
        <begin position="1"/>
        <end position="171"/>
    </location>
</feature>
<organism evidence="2 3">
    <name type="scientific">Centaurea solstitialis</name>
    <name type="common">yellow star-thistle</name>
    <dbReference type="NCBI Taxonomy" id="347529"/>
    <lineage>
        <taxon>Eukaryota</taxon>
        <taxon>Viridiplantae</taxon>
        <taxon>Streptophyta</taxon>
        <taxon>Embryophyta</taxon>
        <taxon>Tracheophyta</taxon>
        <taxon>Spermatophyta</taxon>
        <taxon>Magnoliopsida</taxon>
        <taxon>eudicotyledons</taxon>
        <taxon>Gunneridae</taxon>
        <taxon>Pentapetalae</taxon>
        <taxon>asterids</taxon>
        <taxon>campanulids</taxon>
        <taxon>Asterales</taxon>
        <taxon>Asteraceae</taxon>
        <taxon>Carduoideae</taxon>
        <taxon>Cardueae</taxon>
        <taxon>Centaureinae</taxon>
        <taxon>Centaurea</taxon>
    </lineage>
</organism>
<dbReference type="AlphaFoldDB" id="A0AA38W4I5"/>
<reference evidence="2" key="1">
    <citation type="submission" date="2023-03" db="EMBL/GenBank/DDBJ databases">
        <title>Chromosome-scale reference genome and RAD-based genetic map of yellow starthistle (Centaurea solstitialis) reveal putative structural variation and QTLs associated with invader traits.</title>
        <authorList>
            <person name="Reatini B."/>
            <person name="Cang F.A."/>
            <person name="Jiang Q."/>
            <person name="Mckibben M.T.W."/>
            <person name="Barker M.S."/>
            <person name="Rieseberg L.H."/>
            <person name="Dlugosch K.M."/>
        </authorList>
    </citation>
    <scope>NUCLEOTIDE SEQUENCE</scope>
    <source>
        <strain evidence="2">CAN-66</strain>
        <tissue evidence="2">Leaf</tissue>
    </source>
</reference>
<comment type="caution">
    <text evidence="2">The sequence shown here is derived from an EMBL/GenBank/DDBJ whole genome shotgun (WGS) entry which is preliminary data.</text>
</comment>
<protein>
    <recommendedName>
        <fullName evidence="1">Integrase catalytic domain-containing protein</fullName>
    </recommendedName>
</protein>
<gene>
    <name evidence="2" type="ORF">OSB04_018875</name>
</gene>
<dbReference type="InterPro" id="IPR036397">
    <property type="entry name" value="RNaseH_sf"/>
</dbReference>
<keyword evidence="3" id="KW-1185">Reference proteome</keyword>
<dbReference type="SUPFAM" id="SSF53098">
    <property type="entry name" value="Ribonuclease H-like"/>
    <property type="match status" value="1"/>
</dbReference>
<dbReference type="GO" id="GO:0003676">
    <property type="term" value="F:nucleic acid binding"/>
    <property type="evidence" value="ECO:0007669"/>
    <property type="project" value="InterPro"/>
</dbReference>
<name>A0AA38W4I5_9ASTR</name>
<evidence type="ECO:0000313" key="3">
    <source>
        <dbReference type="Proteomes" id="UP001172457"/>
    </source>
</evidence>
<dbReference type="GO" id="GO:0015074">
    <property type="term" value="P:DNA integration"/>
    <property type="evidence" value="ECO:0007669"/>
    <property type="project" value="InterPro"/>
</dbReference>
<dbReference type="InterPro" id="IPR001584">
    <property type="entry name" value="Integrase_cat-core"/>
</dbReference>
<dbReference type="InterPro" id="IPR052160">
    <property type="entry name" value="Gypsy_RT_Integrase-like"/>
</dbReference>
<proteinExistence type="predicted"/>
<sequence length="346" mass="40496">MPLNNILEVELFDVWGIDFMGPFPMSFNNQFILVAVDYVSKWVEASACPRNDAKTVINFLQKNIFSRFGTPRALISDEGTHFVNKMLSTVLEKYNIRHKISTAYHPQTNGLAELSNREIKSILEKEDWSLKLDDALWAYRTAYKTPLGMSPYRLVFGKACHLPLELEYKAFWATKELNFSENAVGEKRKLQLCELEELRFHAYENAKIYKEKTKFWHDRRIINRTFEKDQQVLLFNSRLKLFPGKLKSRWSGPFTIAEVGNFGTVDLVNPQDGSIFRVNGHRVKHFLPRECLNRQSKQCPKNTRKFVHKSFEDKSKSFFTDRIFKSNDDIHEPHGSQNFLKSVNRE</sequence>
<dbReference type="Pfam" id="PF00665">
    <property type="entry name" value="rve"/>
    <property type="match status" value="1"/>
</dbReference>
<dbReference type="InterPro" id="IPR012337">
    <property type="entry name" value="RNaseH-like_sf"/>
</dbReference>
<dbReference type="PROSITE" id="PS50994">
    <property type="entry name" value="INTEGRASE"/>
    <property type="match status" value="1"/>
</dbReference>
<evidence type="ECO:0000259" key="1">
    <source>
        <dbReference type="PROSITE" id="PS50994"/>
    </source>
</evidence>
<dbReference type="PANTHER" id="PTHR47266">
    <property type="entry name" value="ENDONUCLEASE-RELATED"/>
    <property type="match status" value="1"/>
</dbReference>